<keyword evidence="4 6" id="KW-1133">Transmembrane helix</keyword>
<dbReference type="GO" id="GO:0008195">
    <property type="term" value="F:phosphatidate phosphatase activity"/>
    <property type="evidence" value="ECO:0000318"/>
    <property type="project" value="GO_Central"/>
</dbReference>
<dbReference type="RefSeq" id="XP_028907893.1">
    <property type="nucleotide sequence ID" value="XM_029052060.2"/>
</dbReference>
<keyword evidence="9" id="KW-1185">Reference proteome</keyword>
<evidence type="ECO:0000313" key="9">
    <source>
        <dbReference type="Proteomes" id="UP000002279"/>
    </source>
</evidence>
<gene>
    <name evidence="8" type="primary">LOC100090109</name>
</gene>
<dbReference type="OrthoDB" id="8907274at2759"/>
<dbReference type="KEGG" id="oaa:100090109"/>
<evidence type="ECO:0000256" key="1">
    <source>
        <dbReference type="ARBA" id="ARBA00004141"/>
    </source>
</evidence>
<dbReference type="RefSeq" id="XP_028907892.1">
    <property type="nucleotide sequence ID" value="XM_029052059.2"/>
</dbReference>
<evidence type="ECO:0000313" key="8">
    <source>
        <dbReference type="Ensembl" id="ENSOANP00000040712.1"/>
    </source>
</evidence>
<dbReference type="AlphaFoldDB" id="A0A6I8NHW8"/>
<evidence type="ECO:0000259" key="7">
    <source>
        <dbReference type="SMART" id="SM00014"/>
    </source>
</evidence>
<dbReference type="GeneTree" id="ENSGT00940000164486"/>
<feature type="transmembrane region" description="Helical" evidence="6">
    <location>
        <begin position="211"/>
        <end position="230"/>
    </location>
</feature>
<feature type="domain" description="Phosphatidic acid phosphatase type 2/haloperoxidase" evidence="7">
    <location>
        <begin position="146"/>
        <end position="287"/>
    </location>
</feature>
<dbReference type="InParanoid" id="A0A6I8NHW8"/>
<organism evidence="8 9">
    <name type="scientific">Ornithorhynchus anatinus</name>
    <name type="common">Duckbill platypus</name>
    <dbReference type="NCBI Taxonomy" id="9258"/>
    <lineage>
        <taxon>Eukaryota</taxon>
        <taxon>Metazoa</taxon>
        <taxon>Chordata</taxon>
        <taxon>Craniata</taxon>
        <taxon>Vertebrata</taxon>
        <taxon>Euteleostomi</taxon>
        <taxon>Mammalia</taxon>
        <taxon>Monotremata</taxon>
        <taxon>Ornithorhynchidae</taxon>
        <taxon>Ornithorhynchus</taxon>
    </lineage>
</organism>
<keyword evidence="5 6" id="KW-0472">Membrane</keyword>
<dbReference type="InterPro" id="IPR043216">
    <property type="entry name" value="PAP-like"/>
</dbReference>
<feature type="transmembrane region" description="Helical" evidence="6">
    <location>
        <begin position="102"/>
        <end position="121"/>
    </location>
</feature>
<dbReference type="GeneID" id="100090109"/>
<evidence type="ECO:0000256" key="6">
    <source>
        <dbReference type="SAM" id="Phobius"/>
    </source>
</evidence>
<dbReference type="PANTHER" id="PTHR10165">
    <property type="entry name" value="LIPID PHOSPHATE PHOSPHATASE"/>
    <property type="match status" value="1"/>
</dbReference>
<dbReference type="SUPFAM" id="SSF48317">
    <property type="entry name" value="Acid phosphatase/Vanadium-dependent haloperoxidase"/>
    <property type="match status" value="1"/>
</dbReference>
<dbReference type="Ensembl" id="ENSOANT00000055727.1">
    <property type="protein sequence ID" value="ENSOANP00000040712.1"/>
    <property type="gene ID" value="ENSOANG00000041505.1"/>
</dbReference>
<reference evidence="8 9" key="1">
    <citation type="journal article" date="2008" name="Nature">
        <title>Genome analysis of the platypus reveals unique signatures of evolution.</title>
        <authorList>
            <person name="Warren W.C."/>
            <person name="Hillier L.W."/>
            <person name="Marshall Graves J.A."/>
            <person name="Birney E."/>
            <person name="Ponting C.P."/>
            <person name="Grutzner F."/>
            <person name="Belov K."/>
            <person name="Miller W."/>
            <person name="Clarke L."/>
            <person name="Chinwalla A.T."/>
            <person name="Yang S.P."/>
            <person name="Heger A."/>
            <person name="Locke D.P."/>
            <person name="Miethke P."/>
            <person name="Waters P.D."/>
            <person name="Veyrunes F."/>
            <person name="Fulton L."/>
            <person name="Fulton B."/>
            <person name="Graves T."/>
            <person name="Wallis J."/>
            <person name="Puente X.S."/>
            <person name="Lopez-Otin C."/>
            <person name="Ordonez G.R."/>
            <person name="Eichler E.E."/>
            <person name="Chen L."/>
            <person name="Cheng Z."/>
            <person name="Deakin J.E."/>
            <person name="Alsop A."/>
            <person name="Thompson K."/>
            <person name="Kirby P."/>
            <person name="Papenfuss A.T."/>
            <person name="Wakefield M.J."/>
            <person name="Olender T."/>
            <person name="Lancet D."/>
            <person name="Huttley G.A."/>
            <person name="Smit A.F."/>
            <person name="Pask A."/>
            <person name="Temple-Smith P."/>
            <person name="Batzer M.A."/>
            <person name="Walker J.A."/>
            <person name="Konkel M.K."/>
            <person name="Harris R.S."/>
            <person name="Whittington C.M."/>
            <person name="Wong E.S."/>
            <person name="Gemmell N.J."/>
            <person name="Buschiazzo E."/>
            <person name="Vargas Jentzsch I.M."/>
            <person name="Merkel A."/>
            <person name="Schmitz J."/>
            <person name="Zemann A."/>
            <person name="Churakov G."/>
            <person name="Kriegs J.O."/>
            <person name="Brosius J."/>
            <person name="Murchison E.P."/>
            <person name="Sachidanandam R."/>
            <person name="Smith C."/>
            <person name="Hannon G.J."/>
            <person name="Tsend-Ayush E."/>
            <person name="McMillan D."/>
            <person name="Attenborough R."/>
            <person name="Rens W."/>
            <person name="Ferguson-Smith M."/>
            <person name="Lefevre C.M."/>
            <person name="Sharp J.A."/>
            <person name="Nicholas K.R."/>
            <person name="Ray D.A."/>
            <person name="Kube M."/>
            <person name="Reinhardt R."/>
            <person name="Pringle T.H."/>
            <person name="Taylor J."/>
            <person name="Jones R.C."/>
            <person name="Nixon B."/>
            <person name="Dacheux J.L."/>
            <person name="Niwa H."/>
            <person name="Sekita Y."/>
            <person name="Huang X."/>
            <person name="Stark A."/>
            <person name="Kheradpour P."/>
            <person name="Kellis M."/>
            <person name="Flicek P."/>
            <person name="Chen Y."/>
            <person name="Webber C."/>
            <person name="Hardison R."/>
            <person name="Nelson J."/>
            <person name="Hallsworth-Pepin K."/>
            <person name="Delehaunty K."/>
            <person name="Markovic C."/>
            <person name="Minx P."/>
            <person name="Feng Y."/>
            <person name="Kremitzki C."/>
            <person name="Mitreva M."/>
            <person name="Glasscock J."/>
            <person name="Wylie T."/>
            <person name="Wohldmann P."/>
            <person name="Thiru P."/>
            <person name="Nhan M.N."/>
            <person name="Pohl C.S."/>
            <person name="Smith S.M."/>
            <person name="Hou S."/>
            <person name="Nefedov M."/>
            <person name="de Jong P.J."/>
            <person name="Renfree M.B."/>
            <person name="Mardis E.R."/>
            <person name="Wilson R.K."/>
        </authorList>
    </citation>
    <scope>NUCLEOTIDE SEQUENCE [LARGE SCALE GENOMIC DNA]</scope>
    <source>
        <strain evidence="8 9">Glennie</strain>
    </source>
</reference>
<dbReference type="CDD" id="cd03384">
    <property type="entry name" value="PAP2_wunen"/>
    <property type="match status" value="1"/>
</dbReference>
<dbReference type="Bgee" id="ENSOANG00000041505">
    <property type="expression patterns" value="Expressed in cerebellum and 7 other cell types or tissues"/>
</dbReference>
<dbReference type="PANTHER" id="PTHR10165:SF94">
    <property type="entry name" value="PHOSPHATIDIC ACID PHOSPHATASE TYPE 2D"/>
    <property type="match status" value="1"/>
</dbReference>
<name>A0A6I8NHW8_ORNAN</name>
<proteinExistence type="inferred from homology"/>
<accession>A0A6I8NHW8</accession>
<dbReference type="SMART" id="SM00014">
    <property type="entry name" value="acidPPc"/>
    <property type="match status" value="1"/>
</dbReference>
<dbReference type="GO" id="GO:0007165">
    <property type="term" value="P:signal transduction"/>
    <property type="evidence" value="ECO:0000318"/>
    <property type="project" value="GO_Central"/>
</dbReference>
<comment type="similarity">
    <text evidence="2">Belongs to the PA-phosphatase related phosphoesterase family.</text>
</comment>
<dbReference type="FunFam" id="1.20.144.10:FF:000030">
    <property type="entry name" value="Phosphatidic acid phosphatase type 2D"/>
    <property type="match status" value="1"/>
</dbReference>
<evidence type="ECO:0000256" key="5">
    <source>
        <dbReference type="ARBA" id="ARBA00023136"/>
    </source>
</evidence>
<reference evidence="8" key="3">
    <citation type="submission" date="2025-09" db="UniProtKB">
        <authorList>
            <consortium name="Ensembl"/>
        </authorList>
    </citation>
    <scope>IDENTIFICATION</scope>
    <source>
        <strain evidence="8">Glennie</strain>
    </source>
</reference>
<dbReference type="OMA" id="FKPCTRP"/>
<dbReference type="GO" id="GO:0006644">
    <property type="term" value="P:phospholipid metabolic process"/>
    <property type="evidence" value="ECO:0000318"/>
    <property type="project" value="GO_Central"/>
</dbReference>
<feature type="transmembrane region" description="Helical" evidence="6">
    <location>
        <begin position="242"/>
        <end position="260"/>
    </location>
</feature>
<evidence type="ECO:0000256" key="4">
    <source>
        <dbReference type="ARBA" id="ARBA00022989"/>
    </source>
</evidence>
<feature type="transmembrane region" description="Helical" evidence="6">
    <location>
        <begin position="50"/>
        <end position="68"/>
    </location>
</feature>
<dbReference type="Proteomes" id="UP000002279">
    <property type="component" value="Chromosome X1"/>
</dbReference>
<feature type="transmembrane region" description="Helical" evidence="6">
    <location>
        <begin position="272"/>
        <end position="290"/>
    </location>
</feature>
<comment type="subcellular location">
    <subcellularLocation>
        <location evidence="1">Membrane</location>
        <topology evidence="1">Multi-pass membrane protein</topology>
    </subcellularLocation>
</comment>
<evidence type="ECO:0000256" key="2">
    <source>
        <dbReference type="ARBA" id="ARBA00008816"/>
    </source>
</evidence>
<dbReference type="Gene3D" id="1.20.144.10">
    <property type="entry name" value="Phosphatidic acid phosphatase type 2/haloperoxidase"/>
    <property type="match status" value="1"/>
</dbReference>
<evidence type="ECO:0000256" key="3">
    <source>
        <dbReference type="ARBA" id="ARBA00022692"/>
    </source>
</evidence>
<sequence length="319" mass="35644">MQKGKRQFLPELPGEQRVWPGDPADIRVTRRALSNQTDDLGAPGTGRRKTLVLIDIVCLLVASIPFFVCEISRVQPTHRGFYCNDSSIRYPLKRVETVSDTVLISVGILISALSIALGETYRVRYRHLSSRSFVGNSYVAVLYKEVGAFLFGCTVGQSLTSIAKLTVGRLRPHFLAVCQPDPAQLDCSRGYVLDYVCTGRPSEVREARKSFYSGHASFAMYSMLYLVFYLQARFTWHGARLLRPLVQFILILMALYTGLTRVSDYRHHPSDVAAGLLQGALVAYWVAFHISSMFRSKKRSALFSSSCPESPDSNGHTNC</sequence>
<reference evidence="8" key="2">
    <citation type="submission" date="2025-08" db="UniProtKB">
        <authorList>
            <consortium name="Ensembl"/>
        </authorList>
    </citation>
    <scope>IDENTIFICATION</scope>
    <source>
        <strain evidence="8">Glennie</strain>
    </source>
</reference>
<dbReference type="InterPro" id="IPR000326">
    <property type="entry name" value="PAP2/HPO"/>
</dbReference>
<keyword evidence="3 6" id="KW-0812">Transmembrane</keyword>
<dbReference type="GO" id="GO:0046839">
    <property type="term" value="P:phospholipid dephosphorylation"/>
    <property type="evidence" value="ECO:0000318"/>
    <property type="project" value="GO_Central"/>
</dbReference>
<dbReference type="GO" id="GO:0005886">
    <property type="term" value="C:plasma membrane"/>
    <property type="evidence" value="ECO:0000318"/>
    <property type="project" value="GO_Central"/>
</dbReference>
<protein>
    <recommendedName>
        <fullName evidence="7">Phosphatidic acid phosphatase type 2/haloperoxidase domain-containing protein</fullName>
    </recommendedName>
</protein>
<dbReference type="InterPro" id="IPR036938">
    <property type="entry name" value="PAP2/HPO_sf"/>
</dbReference>
<dbReference type="Pfam" id="PF01569">
    <property type="entry name" value="PAP2"/>
    <property type="match status" value="1"/>
</dbReference>